<evidence type="ECO:0000256" key="1">
    <source>
        <dbReference type="SAM" id="MobiDB-lite"/>
    </source>
</evidence>
<proteinExistence type="predicted"/>
<evidence type="ECO:0000313" key="4">
    <source>
        <dbReference type="Proteomes" id="UP000602532"/>
    </source>
</evidence>
<comment type="caution">
    <text evidence="3">The sequence shown here is derived from an EMBL/GenBank/DDBJ whole genome shotgun (WGS) entry which is preliminary data.</text>
</comment>
<dbReference type="Pfam" id="PF13196">
    <property type="entry name" value="DUF4012"/>
    <property type="match status" value="1"/>
</dbReference>
<keyword evidence="2" id="KW-1133">Transmembrane helix</keyword>
<reference evidence="3 4" key="1">
    <citation type="submission" date="2020-08" db="EMBL/GenBank/DDBJ databases">
        <title>A Genomic Blueprint of the Chicken Gut Microbiome.</title>
        <authorList>
            <person name="Gilroy R."/>
            <person name="Ravi A."/>
            <person name="Getino M."/>
            <person name="Pursley I."/>
            <person name="Horton D.L."/>
            <person name="Alikhan N.-F."/>
            <person name="Baker D."/>
            <person name="Gharbi K."/>
            <person name="Hall N."/>
            <person name="Watson M."/>
            <person name="Adriaenssens E.M."/>
            <person name="Foster-Nyarko E."/>
            <person name="Jarju S."/>
            <person name="Secka A."/>
            <person name="Antonio M."/>
            <person name="Oren A."/>
            <person name="Chaudhuri R."/>
            <person name="La Ragione R.M."/>
            <person name="Hildebrand F."/>
            <person name="Pallen M.J."/>
        </authorList>
    </citation>
    <scope>NUCLEOTIDE SEQUENCE [LARGE SCALE GENOMIC DNA]</scope>
    <source>
        <strain evidence="3 4">Sa1CUA4</strain>
    </source>
</reference>
<gene>
    <name evidence="3" type="ORF">H9622_09130</name>
</gene>
<dbReference type="EMBL" id="JACSPM010000002">
    <property type="protein sequence ID" value="MBD8023753.1"/>
    <property type="molecule type" value="Genomic_DNA"/>
</dbReference>
<keyword evidence="2" id="KW-0812">Transmembrane</keyword>
<keyword evidence="4" id="KW-1185">Reference proteome</keyword>
<evidence type="ECO:0000313" key="3">
    <source>
        <dbReference type="EMBL" id="MBD8023753.1"/>
    </source>
</evidence>
<dbReference type="InterPro" id="IPR025101">
    <property type="entry name" value="DUF4012"/>
</dbReference>
<feature type="region of interest" description="Disordered" evidence="1">
    <location>
        <begin position="1"/>
        <end position="41"/>
    </location>
</feature>
<feature type="transmembrane region" description="Helical" evidence="2">
    <location>
        <begin position="49"/>
        <end position="73"/>
    </location>
</feature>
<keyword evidence="2" id="KW-0472">Membrane</keyword>
<dbReference type="RefSeq" id="WP_191766063.1">
    <property type="nucleotide sequence ID" value="NZ_JACSPM010000002.1"/>
</dbReference>
<evidence type="ECO:0000256" key="2">
    <source>
        <dbReference type="SAM" id="Phobius"/>
    </source>
</evidence>
<sequence>MHPDDTPVPAEGSLRRHARDAVRTPAPTTAELFGDPAEDAPQTKRKRRVWPWIVIGAVLLVGVVAGVLAMQFLNEVKTAQGALERAKSDLSTLSTGLGSADQAQVQATADDITKNVTLAADIVEGPLWNLAAQVPFVGQNVDAVQRVTRAVDILVDRALPPGLQFMSTIDPESLTVEGGGINLEPFRQVQASIPEIADAFADAQAEVAPIDSSTLMPQVADPIAEITTILDQASPALSLAEGYLPTLLDMAGSGGKKTYLVIFQNNAEIRATGGNPAASMILTVTDGKLGYADQASSATFYEAGTQGNEYVSLPPETTGLYLPTLTRHSQDYTFTPDFPTTAQLFQAVWANTTGANFDGVISIDPVVLSHMLAVAGPVTLTTGEQLTAENAVSVLLSQAYERFPDARASDFFFADTAKRVFDHLTSASWDPMKMLKALELSAQEQRVNLAFTNPDAQALAVELGVDGALAPDTVEQTQVGIYLNNSSVSKLDYHLTSAITATCDAPARTMTTTMTLHNSITDDIRSGYTLGWRNGGFGLPRTTMMLDVLFFAPPGAQITQTVPATGDAPNWDRSGVEKGNTALSRTVFVPKDETVTVSHTVAFPEGELGPLNLRHTPTASSTAVTIDPSCDALFPKAD</sequence>
<protein>
    <submittedName>
        <fullName evidence="3">DUF4012 domain-containing protein</fullName>
    </submittedName>
</protein>
<dbReference type="Proteomes" id="UP000602532">
    <property type="component" value="Unassembled WGS sequence"/>
</dbReference>
<accession>A0ABR8X382</accession>
<organism evidence="3 4">
    <name type="scientific">Microbacterium gallinarum</name>
    <dbReference type="NCBI Taxonomy" id="2762209"/>
    <lineage>
        <taxon>Bacteria</taxon>
        <taxon>Bacillati</taxon>
        <taxon>Actinomycetota</taxon>
        <taxon>Actinomycetes</taxon>
        <taxon>Micrococcales</taxon>
        <taxon>Microbacteriaceae</taxon>
        <taxon>Microbacterium</taxon>
    </lineage>
</organism>
<name>A0ABR8X382_9MICO</name>